<dbReference type="EC" id="2.5.1.-" evidence="3"/>
<dbReference type="Gene3D" id="3.40.50.300">
    <property type="entry name" value="P-loop containing nucleotide triphosphate hydrolases"/>
    <property type="match status" value="1"/>
</dbReference>
<dbReference type="InterPro" id="IPR036873">
    <property type="entry name" value="Rhodanese-like_dom_sf"/>
</dbReference>
<reference evidence="3" key="1">
    <citation type="submission" date="2021-05" db="EMBL/GenBank/DDBJ databases">
        <title>Novel Bacillus species.</title>
        <authorList>
            <person name="Liu G."/>
        </authorList>
    </citation>
    <scope>NUCLEOTIDE SEQUENCE</scope>
    <source>
        <strain evidence="3">FJAT-49825</strain>
    </source>
</reference>
<keyword evidence="3" id="KW-0808">Transferase</keyword>
<comment type="caution">
    <text evidence="3">The sequence shown here is derived from an EMBL/GenBank/DDBJ whole genome shotgun (WGS) entry which is preliminary data.</text>
</comment>
<dbReference type="AlphaFoldDB" id="A0A942U9J2"/>
<dbReference type="NCBIfam" id="TIGR03167">
    <property type="entry name" value="tRNA_sel_U_synt"/>
    <property type="match status" value="1"/>
</dbReference>
<dbReference type="GO" id="GO:0002098">
    <property type="term" value="P:tRNA wobble uridine modification"/>
    <property type="evidence" value="ECO:0007669"/>
    <property type="project" value="InterPro"/>
</dbReference>
<evidence type="ECO:0000313" key="4">
    <source>
        <dbReference type="Proteomes" id="UP000679749"/>
    </source>
</evidence>
<accession>A0A942U9J2</accession>
<proteinExistence type="predicted"/>
<dbReference type="Pfam" id="PF26341">
    <property type="entry name" value="AAA_SelU"/>
    <property type="match status" value="1"/>
</dbReference>
<keyword evidence="1" id="KW-0711">Selenium</keyword>
<organism evidence="3 4">
    <name type="scientific">Neobacillus rhizophilus</name>
    <dbReference type="NCBI Taxonomy" id="2833579"/>
    <lineage>
        <taxon>Bacteria</taxon>
        <taxon>Bacillati</taxon>
        <taxon>Bacillota</taxon>
        <taxon>Bacilli</taxon>
        <taxon>Bacillales</taxon>
        <taxon>Bacillaceae</taxon>
        <taxon>Neobacillus</taxon>
    </lineage>
</organism>
<dbReference type="SUPFAM" id="SSF52821">
    <property type="entry name" value="Rhodanese/Cell cycle control phosphatase"/>
    <property type="match status" value="1"/>
</dbReference>
<dbReference type="SUPFAM" id="SSF52540">
    <property type="entry name" value="P-loop containing nucleoside triphosphate hydrolases"/>
    <property type="match status" value="1"/>
</dbReference>
<dbReference type="SMART" id="SM00450">
    <property type="entry name" value="RHOD"/>
    <property type="match status" value="1"/>
</dbReference>
<protein>
    <submittedName>
        <fullName evidence="3">tRNA 2-selenouridine(34) synthase MnmH</fullName>
        <ecNumber evidence="3">2.5.1.-</ecNumber>
    </submittedName>
</protein>
<dbReference type="InterPro" id="IPR001763">
    <property type="entry name" value="Rhodanese-like_dom"/>
</dbReference>
<dbReference type="InterPro" id="IPR017582">
    <property type="entry name" value="SelU"/>
</dbReference>
<dbReference type="InterPro" id="IPR058840">
    <property type="entry name" value="AAA_SelU"/>
</dbReference>
<gene>
    <name evidence="3" type="primary">mnmH</name>
    <name evidence="3" type="ORF">KHA99_26790</name>
</gene>
<dbReference type="Proteomes" id="UP000679749">
    <property type="component" value="Unassembled WGS sequence"/>
</dbReference>
<feature type="domain" description="Rhodanese" evidence="2">
    <location>
        <begin position="11"/>
        <end position="132"/>
    </location>
</feature>
<dbReference type="EMBL" id="JAGYPF010000005">
    <property type="protein sequence ID" value="MBS4216035.1"/>
    <property type="molecule type" value="Genomic_DNA"/>
</dbReference>
<evidence type="ECO:0000259" key="2">
    <source>
        <dbReference type="PROSITE" id="PS50206"/>
    </source>
</evidence>
<dbReference type="InterPro" id="IPR027417">
    <property type="entry name" value="P-loop_NTPase"/>
</dbReference>
<name>A0A942U9J2_9BACI</name>
<evidence type="ECO:0000313" key="3">
    <source>
        <dbReference type="EMBL" id="MBS4216035.1"/>
    </source>
</evidence>
<dbReference type="Gene3D" id="3.40.250.10">
    <property type="entry name" value="Rhodanese-like domain"/>
    <property type="match status" value="1"/>
</dbReference>
<dbReference type="NCBIfam" id="NF008750">
    <property type="entry name" value="PRK11784.1-2"/>
    <property type="match status" value="1"/>
</dbReference>
<dbReference type="PANTHER" id="PTHR30401:SF0">
    <property type="entry name" value="TRNA 2-SELENOURIDINE SYNTHASE"/>
    <property type="match status" value="1"/>
</dbReference>
<evidence type="ECO:0000256" key="1">
    <source>
        <dbReference type="ARBA" id="ARBA00023266"/>
    </source>
</evidence>
<sequence>MKEITVEDLLNLSNPIIIDVRSPIEFNDGAIAGAINVPLFSNEERQEIGTIYKHEGQAAAKWRAMELVSPKLPRMLSEIKSYSEKGELVVYCWRGGMRSKAVATFLEFAGIYAWRLIGGYKAHRHYILEKIPAMVPNQAVVIHGMTGVGKTEVLKQLKKQGYPILDLEEMAAHRGSIFGTIGLGEGNNQKTFDSLLFAGLREIQGADYFLVEAESKRIGKAVQPEELMDIKFKGLNIYIHSPLEQRVKHLVSEYVLPYKQESWFHEKISLGIEKVIRRVKDQEIKNMLCKFLKDRNYHDMITILLEHYYDPRYTHARQDYIGDFYDIFAEDPSDAAEKIAIKLEELSFFPVISVNS</sequence>
<keyword evidence="4" id="KW-1185">Reference proteome</keyword>
<dbReference type="PANTHER" id="PTHR30401">
    <property type="entry name" value="TRNA 2-SELENOURIDINE SYNTHASE"/>
    <property type="match status" value="1"/>
</dbReference>
<dbReference type="Pfam" id="PF00581">
    <property type="entry name" value="Rhodanese"/>
    <property type="match status" value="1"/>
</dbReference>
<dbReference type="RefSeq" id="WP_213120528.1">
    <property type="nucleotide sequence ID" value="NZ_JAGYPF010000005.1"/>
</dbReference>
<dbReference type="PROSITE" id="PS50206">
    <property type="entry name" value="RHODANESE_3"/>
    <property type="match status" value="1"/>
</dbReference>
<dbReference type="GO" id="GO:0043828">
    <property type="term" value="F:tRNA 2-selenouridine synthase activity"/>
    <property type="evidence" value="ECO:0007669"/>
    <property type="project" value="InterPro"/>
</dbReference>